<name>F5RIK9_9FIRM</name>
<dbReference type="GO" id="GO:0042802">
    <property type="term" value="F:identical protein binding"/>
    <property type="evidence" value="ECO:0007669"/>
    <property type="project" value="UniProtKB-ARBA"/>
</dbReference>
<feature type="binding site" evidence="14">
    <location>
        <position position="89"/>
    </location>
    <ligand>
        <name>Zn(2+)</name>
        <dbReference type="ChEBI" id="CHEBI:29105"/>
        <note>catalytic</note>
    </ligand>
</feature>
<dbReference type="SUPFAM" id="SSF53927">
    <property type="entry name" value="Cytidine deaminase-like"/>
    <property type="match status" value="1"/>
</dbReference>
<dbReference type="GO" id="GO:0055086">
    <property type="term" value="P:nucleobase-containing small molecule metabolic process"/>
    <property type="evidence" value="ECO:0007669"/>
    <property type="project" value="UniProtKB-ARBA"/>
</dbReference>
<comment type="similarity">
    <text evidence="3 15">Belongs to the cytidine and deoxycytidylate deaminase family.</text>
</comment>
<dbReference type="GO" id="GO:0072527">
    <property type="term" value="P:pyrimidine-containing compound metabolic process"/>
    <property type="evidence" value="ECO:0007669"/>
    <property type="project" value="UniProtKB-ARBA"/>
</dbReference>
<dbReference type="Pfam" id="PF00383">
    <property type="entry name" value="dCMP_cyt_deam_1"/>
    <property type="match status" value="1"/>
</dbReference>
<evidence type="ECO:0000256" key="11">
    <source>
        <dbReference type="ARBA" id="ARBA00049558"/>
    </source>
</evidence>
<keyword evidence="8 14" id="KW-0862">Zinc</keyword>
<dbReference type="Gene3D" id="3.40.140.10">
    <property type="entry name" value="Cytidine Deaminase, domain 2"/>
    <property type="match status" value="1"/>
</dbReference>
<dbReference type="RefSeq" id="WP_006304904.1">
    <property type="nucleotide sequence ID" value="NZ_GL892076.1"/>
</dbReference>
<evidence type="ECO:0000256" key="14">
    <source>
        <dbReference type="PIRSR" id="PIRSR606262-3"/>
    </source>
</evidence>
<feature type="binding site" evidence="14">
    <location>
        <position position="53"/>
    </location>
    <ligand>
        <name>Zn(2+)</name>
        <dbReference type="ChEBI" id="CHEBI:29105"/>
        <note>catalytic</note>
    </ligand>
</feature>
<evidence type="ECO:0000313" key="18">
    <source>
        <dbReference type="Proteomes" id="UP000004067"/>
    </source>
</evidence>
<dbReference type="FunFam" id="3.40.140.10:FF:000008">
    <property type="entry name" value="Cytidine deaminase"/>
    <property type="match status" value="1"/>
</dbReference>
<dbReference type="STRING" id="888060.HMPREF9081_0094"/>
<dbReference type="HOGENOM" id="CLU_097262_4_1_9"/>
<evidence type="ECO:0000256" key="7">
    <source>
        <dbReference type="ARBA" id="ARBA00022801"/>
    </source>
</evidence>
<dbReference type="AlphaFoldDB" id="F5RIK9"/>
<dbReference type="InterPro" id="IPR002125">
    <property type="entry name" value="CMP_dCMP_dom"/>
</dbReference>
<dbReference type="InterPro" id="IPR050202">
    <property type="entry name" value="Cyt/Deoxycyt_deaminase"/>
</dbReference>
<reference evidence="17 18" key="1">
    <citation type="submission" date="2011-04" db="EMBL/GenBank/DDBJ databases">
        <authorList>
            <person name="Muzny D."/>
            <person name="Qin X."/>
            <person name="Deng J."/>
            <person name="Jiang H."/>
            <person name="Liu Y."/>
            <person name="Qu J."/>
            <person name="Song X.-Z."/>
            <person name="Zhang L."/>
            <person name="Thornton R."/>
            <person name="Coyle M."/>
            <person name="Francisco L."/>
            <person name="Jackson L."/>
            <person name="Javaid M."/>
            <person name="Korchina V."/>
            <person name="Kovar C."/>
            <person name="Mata R."/>
            <person name="Mathew T."/>
            <person name="Ngo R."/>
            <person name="Nguyen L."/>
            <person name="Nguyen N."/>
            <person name="Okwuonu G."/>
            <person name="Ongeri F."/>
            <person name="Pham C."/>
            <person name="Simmons D."/>
            <person name="Wilczek-Boney K."/>
            <person name="Hale W."/>
            <person name="Jakkamsetti A."/>
            <person name="Pham P."/>
            <person name="Ruth R."/>
            <person name="San Lucas F."/>
            <person name="Warren J."/>
            <person name="Zhang J."/>
            <person name="Zhao Z."/>
            <person name="Zhou C."/>
            <person name="Zhu D."/>
            <person name="Lee S."/>
            <person name="Bess C."/>
            <person name="Blankenburg K."/>
            <person name="Forbes L."/>
            <person name="Fu Q."/>
            <person name="Gubbala S."/>
            <person name="Hirani K."/>
            <person name="Jayaseelan J.C."/>
            <person name="Lara F."/>
            <person name="Munidasa M."/>
            <person name="Palculict T."/>
            <person name="Patil S."/>
            <person name="Pu L.-L."/>
            <person name="Saada N."/>
            <person name="Tang L."/>
            <person name="Weissenberger G."/>
            <person name="Zhu Y."/>
            <person name="Hemphill L."/>
            <person name="Shang Y."/>
            <person name="Youmans B."/>
            <person name="Ayvaz T."/>
            <person name="Ross M."/>
            <person name="Santibanez J."/>
            <person name="Aqrawi P."/>
            <person name="Gross S."/>
            <person name="Joshi V."/>
            <person name="Fowler G."/>
            <person name="Nazareth L."/>
            <person name="Reid J."/>
            <person name="Worley K."/>
            <person name="Petrosino J."/>
            <person name="Highlander S."/>
            <person name="Gibbs R."/>
        </authorList>
    </citation>
    <scope>NUCLEOTIDE SEQUENCE [LARGE SCALE GENOMIC DNA]</scope>
    <source>
        <strain evidence="17 18">DSM 2778</strain>
    </source>
</reference>
<dbReference type="GO" id="GO:0005829">
    <property type="term" value="C:cytosol"/>
    <property type="evidence" value="ECO:0007669"/>
    <property type="project" value="TreeGrafter"/>
</dbReference>
<dbReference type="EC" id="3.5.4.5" evidence="4 15"/>
<dbReference type="PANTHER" id="PTHR11644">
    <property type="entry name" value="CYTIDINE DEAMINASE"/>
    <property type="match status" value="1"/>
</dbReference>
<evidence type="ECO:0000256" key="6">
    <source>
        <dbReference type="ARBA" id="ARBA00022723"/>
    </source>
</evidence>
<keyword evidence="18" id="KW-1185">Reference proteome</keyword>
<dbReference type="Proteomes" id="UP000004067">
    <property type="component" value="Unassembled WGS sequence"/>
</dbReference>
<dbReference type="InterPro" id="IPR016193">
    <property type="entry name" value="Cytidine_deaminase-like"/>
</dbReference>
<dbReference type="CDD" id="cd01283">
    <property type="entry name" value="cytidine_deaminase"/>
    <property type="match status" value="1"/>
</dbReference>
<dbReference type="GO" id="GO:0004126">
    <property type="term" value="F:cytidine deaminase activity"/>
    <property type="evidence" value="ECO:0007669"/>
    <property type="project" value="UniProtKB-UniRule"/>
</dbReference>
<evidence type="ECO:0000256" key="5">
    <source>
        <dbReference type="ARBA" id="ARBA00018266"/>
    </source>
</evidence>
<dbReference type="PANTHER" id="PTHR11644:SF2">
    <property type="entry name" value="CYTIDINE DEAMINASE"/>
    <property type="match status" value="1"/>
</dbReference>
<evidence type="ECO:0000256" key="15">
    <source>
        <dbReference type="RuleBase" id="RU364006"/>
    </source>
</evidence>
<feature type="domain" description="CMP/dCMP-type deaminase" evidence="16">
    <location>
        <begin position="1"/>
        <end position="126"/>
    </location>
</feature>
<dbReference type="PROSITE" id="PS51747">
    <property type="entry name" value="CYT_DCMP_DEAMINASES_2"/>
    <property type="match status" value="1"/>
</dbReference>
<dbReference type="NCBIfam" id="NF004064">
    <property type="entry name" value="PRK05578.1"/>
    <property type="match status" value="1"/>
</dbReference>
<dbReference type="InterPro" id="IPR006262">
    <property type="entry name" value="Cyt_deam_tetra"/>
</dbReference>
<sequence>MNDNELIECAAAFRRHAYAPYSGFAVGAALRARSGKVYGGVNVENASYPVGICAERAAIAAAVTAGEREFEALAVIADSPAPCAPCGMCRQVLVEFPIARIILANTAGDVRVLTPAELLPHAFGAAALPTKEREHEDTDC</sequence>
<comment type="catalytic activity">
    <reaction evidence="11 15">
        <text>cytidine + H2O + H(+) = uridine + NH4(+)</text>
        <dbReference type="Rhea" id="RHEA:16069"/>
        <dbReference type="ChEBI" id="CHEBI:15377"/>
        <dbReference type="ChEBI" id="CHEBI:15378"/>
        <dbReference type="ChEBI" id="CHEBI:16704"/>
        <dbReference type="ChEBI" id="CHEBI:17562"/>
        <dbReference type="ChEBI" id="CHEBI:28938"/>
        <dbReference type="EC" id="3.5.4.5"/>
    </reaction>
</comment>
<evidence type="ECO:0000256" key="4">
    <source>
        <dbReference type="ARBA" id="ARBA00012783"/>
    </source>
</evidence>
<feature type="active site" description="Proton donor" evidence="12">
    <location>
        <position position="55"/>
    </location>
</feature>
<evidence type="ECO:0000256" key="9">
    <source>
        <dbReference type="ARBA" id="ARBA00032005"/>
    </source>
</evidence>
<dbReference type="eggNOG" id="COG0295">
    <property type="taxonomic scope" value="Bacteria"/>
</dbReference>
<evidence type="ECO:0000313" key="17">
    <source>
        <dbReference type="EMBL" id="EGK62618.1"/>
    </source>
</evidence>
<proteinExistence type="inferred from homology"/>
<accession>F5RIK9</accession>
<dbReference type="EMBL" id="AFHQ01000003">
    <property type="protein sequence ID" value="EGK62618.1"/>
    <property type="molecule type" value="Genomic_DNA"/>
</dbReference>
<evidence type="ECO:0000256" key="13">
    <source>
        <dbReference type="PIRSR" id="PIRSR606262-2"/>
    </source>
</evidence>
<keyword evidence="7 15" id="KW-0378">Hydrolase</keyword>
<evidence type="ECO:0000256" key="8">
    <source>
        <dbReference type="ARBA" id="ARBA00022833"/>
    </source>
</evidence>
<comment type="cofactor">
    <cofactor evidence="1 14 15">
        <name>Zn(2+)</name>
        <dbReference type="ChEBI" id="CHEBI:29105"/>
    </cofactor>
</comment>
<dbReference type="PROSITE" id="PS00903">
    <property type="entry name" value="CYT_DCMP_DEAMINASES_1"/>
    <property type="match status" value="1"/>
</dbReference>
<evidence type="ECO:0000256" key="1">
    <source>
        <dbReference type="ARBA" id="ARBA00001947"/>
    </source>
</evidence>
<dbReference type="InterPro" id="IPR016192">
    <property type="entry name" value="APOBEC/CMP_deaminase_Zn-bd"/>
</dbReference>
<evidence type="ECO:0000256" key="2">
    <source>
        <dbReference type="ARBA" id="ARBA00003949"/>
    </source>
</evidence>
<comment type="catalytic activity">
    <reaction evidence="10 15">
        <text>2'-deoxycytidine + H2O + H(+) = 2'-deoxyuridine + NH4(+)</text>
        <dbReference type="Rhea" id="RHEA:13433"/>
        <dbReference type="ChEBI" id="CHEBI:15377"/>
        <dbReference type="ChEBI" id="CHEBI:15378"/>
        <dbReference type="ChEBI" id="CHEBI:15698"/>
        <dbReference type="ChEBI" id="CHEBI:16450"/>
        <dbReference type="ChEBI" id="CHEBI:28938"/>
        <dbReference type="EC" id="3.5.4.5"/>
    </reaction>
</comment>
<dbReference type="GO" id="GO:0008270">
    <property type="term" value="F:zinc ion binding"/>
    <property type="evidence" value="ECO:0007669"/>
    <property type="project" value="UniProtKB-UniRule"/>
</dbReference>
<organism evidence="17 18">
    <name type="scientific">Centipeda periodontii DSM 2778</name>
    <dbReference type="NCBI Taxonomy" id="888060"/>
    <lineage>
        <taxon>Bacteria</taxon>
        <taxon>Bacillati</taxon>
        <taxon>Bacillota</taxon>
        <taxon>Negativicutes</taxon>
        <taxon>Selenomonadales</taxon>
        <taxon>Selenomonadaceae</taxon>
        <taxon>Centipeda</taxon>
    </lineage>
</organism>
<evidence type="ECO:0000259" key="16">
    <source>
        <dbReference type="PROSITE" id="PS51747"/>
    </source>
</evidence>
<evidence type="ECO:0000256" key="3">
    <source>
        <dbReference type="ARBA" id="ARBA00006576"/>
    </source>
</evidence>
<comment type="caution">
    <text evidence="17">The sequence shown here is derived from an EMBL/GenBank/DDBJ whole genome shotgun (WGS) entry which is preliminary data.</text>
</comment>
<comment type="function">
    <text evidence="2 15">This enzyme scavenges exogenous and endogenous cytidine and 2'-deoxycytidine for UMP synthesis.</text>
</comment>
<dbReference type="NCBIfam" id="TIGR01354">
    <property type="entry name" value="cyt_deam_tetra"/>
    <property type="match status" value="1"/>
</dbReference>
<dbReference type="OrthoDB" id="9795347at2"/>
<evidence type="ECO:0000256" key="10">
    <source>
        <dbReference type="ARBA" id="ARBA00049252"/>
    </source>
</evidence>
<keyword evidence="6 14" id="KW-0479">Metal-binding</keyword>
<gene>
    <name evidence="17" type="primary">cdd</name>
    <name evidence="17" type="ORF">HMPREF9081_0094</name>
</gene>
<evidence type="ECO:0000256" key="12">
    <source>
        <dbReference type="PIRSR" id="PIRSR606262-1"/>
    </source>
</evidence>
<feature type="binding site" evidence="13">
    <location>
        <begin position="42"/>
        <end position="48"/>
    </location>
    <ligand>
        <name>substrate</name>
    </ligand>
</feature>
<feature type="binding site" evidence="14">
    <location>
        <position position="86"/>
    </location>
    <ligand>
        <name>Zn(2+)</name>
        <dbReference type="ChEBI" id="CHEBI:29105"/>
        <note>catalytic</note>
    </ligand>
</feature>
<protein>
    <recommendedName>
        <fullName evidence="5 15">Cytidine deaminase</fullName>
        <ecNumber evidence="4 15">3.5.4.5</ecNumber>
    </recommendedName>
    <alternativeName>
        <fullName evidence="9 15">Cytidine aminohydrolase</fullName>
    </alternativeName>
</protein>